<evidence type="ECO:0000313" key="3">
    <source>
        <dbReference type="Proteomes" id="UP000198990"/>
    </source>
</evidence>
<reference evidence="3" key="1">
    <citation type="submission" date="2016-10" db="EMBL/GenBank/DDBJ databases">
        <authorList>
            <person name="Varghese N."/>
            <person name="Submissions S."/>
        </authorList>
    </citation>
    <scope>NUCLEOTIDE SEQUENCE [LARGE SCALE GENOMIC DNA]</scope>
    <source>
        <strain evidence="3">DSM 16471</strain>
    </source>
</reference>
<dbReference type="Proteomes" id="UP000198990">
    <property type="component" value="Unassembled WGS sequence"/>
</dbReference>
<dbReference type="AlphaFoldDB" id="A0A1H7NRF4"/>
<keyword evidence="3" id="KW-1185">Reference proteome</keyword>
<organism evidence="2 3">
    <name type="scientific">Maribacter orientalis</name>
    <dbReference type="NCBI Taxonomy" id="228957"/>
    <lineage>
        <taxon>Bacteria</taxon>
        <taxon>Pseudomonadati</taxon>
        <taxon>Bacteroidota</taxon>
        <taxon>Flavobacteriia</taxon>
        <taxon>Flavobacteriales</taxon>
        <taxon>Flavobacteriaceae</taxon>
        <taxon>Maribacter</taxon>
    </lineage>
</organism>
<proteinExistence type="predicted"/>
<dbReference type="EMBL" id="FNZN01000003">
    <property type="protein sequence ID" value="SEL25879.1"/>
    <property type="molecule type" value="Genomic_DNA"/>
</dbReference>
<evidence type="ECO:0000313" key="2">
    <source>
        <dbReference type="EMBL" id="SEL25879.1"/>
    </source>
</evidence>
<gene>
    <name evidence="2" type="ORF">SAMN04488008_103254</name>
</gene>
<evidence type="ECO:0000259" key="1">
    <source>
        <dbReference type="Pfam" id="PF00582"/>
    </source>
</evidence>
<dbReference type="OrthoDB" id="9788959at2"/>
<dbReference type="Pfam" id="PF00582">
    <property type="entry name" value="Usp"/>
    <property type="match status" value="1"/>
</dbReference>
<dbReference type="InterPro" id="IPR006016">
    <property type="entry name" value="UspA"/>
</dbReference>
<feature type="domain" description="UspA" evidence="1">
    <location>
        <begin position="1"/>
        <end position="146"/>
    </location>
</feature>
<dbReference type="InterPro" id="IPR014729">
    <property type="entry name" value="Rossmann-like_a/b/a_fold"/>
</dbReference>
<name>A0A1H7NRF4_9FLAO</name>
<dbReference type="PANTHER" id="PTHR31964">
    <property type="entry name" value="ADENINE NUCLEOTIDE ALPHA HYDROLASES-LIKE SUPERFAMILY PROTEIN"/>
    <property type="match status" value="1"/>
</dbReference>
<protein>
    <submittedName>
        <fullName evidence="2">Nucleotide-binding universal stress protein, UspA family</fullName>
    </submittedName>
</protein>
<accession>A0A1H7NRF4</accession>
<sequence length="282" mass="32331">MKNILVATDFSNNAYCALFYVTKLLASKSCNFYLLNVFNKLTPLQGKKPKLLVSKKLLEKLKLESEENLTKTMHKIVLDNDNPDHQFQTISEKGILSKIITKTIDKRHIDLVVMGNKGLTEAADIFFGSNTIQVANKINNCPILAIPGEMEYKEPKEIAFVTDFKKGCAKKSIEPLLFIASLLNAKIRVLHITEEEILNTEQESNKKLLDICLKDVDHTFHWRQLFDDKAKVIQEFLEKLNVDLYSMVNQKHNLFEKLTREPVIKDVSMYSETPFLILPAQD</sequence>
<dbReference type="Gene3D" id="3.40.50.620">
    <property type="entry name" value="HUPs"/>
    <property type="match status" value="2"/>
</dbReference>
<dbReference type="STRING" id="228957.SAMN04488008_103254"/>
<dbReference type="RefSeq" id="WP_091622491.1">
    <property type="nucleotide sequence ID" value="NZ_FNZN01000003.1"/>
</dbReference>
<dbReference type="SUPFAM" id="SSF52402">
    <property type="entry name" value="Adenine nucleotide alpha hydrolases-like"/>
    <property type="match status" value="2"/>
</dbReference>
<dbReference type="PANTHER" id="PTHR31964:SF113">
    <property type="entry name" value="USPA DOMAIN-CONTAINING PROTEIN"/>
    <property type="match status" value="1"/>
</dbReference>
<dbReference type="CDD" id="cd00293">
    <property type="entry name" value="USP-like"/>
    <property type="match status" value="1"/>
</dbReference>